<evidence type="ECO:0000313" key="11">
    <source>
        <dbReference type="Proteomes" id="UP000593567"/>
    </source>
</evidence>
<feature type="region of interest" description="Disordered" evidence="8">
    <location>
        <begin position="236"/>
        <end position="273"/>
    </location>
</feature>
<dbReference type="OrthoDB" id="60033at2759"/>
<proteinExistence type="inferred from homology"/>
<evidence type="ECO:0000259" key="9">
    <source>
        <dbReference type="PROSITE" id="PS50125"/>
    </source>
</evidence>
<feature type="compositionally biased region" description="Low complexity" evidence="8">
    <location>
        <begin position="372"/>
        <end position="388"/>
    </location>
</feature>
<feature type="domain" description="Guanylate cyclase" evidence="9">
    <location>
        <begin position="58"/>
        <end position="145"/>
    </location>
</feature>
<dbReference type="GO" id="GO:0005886">
    <property type="term" value="C:plasma membrane"/>
    <property type="evidence" value="ECO:0007669"/>
    <property type="project" value="TreeGrafter"/>
</dbReference>
<feature type="compositionally biased region" description="Basic and acidic residues" evidence="8">
    <location>
        <begin position="287"/>
        <end position="297"/>
    </location>
</feature>
<evidence type="ECO:0000256" key="6">
    <source>
        <dbReference type="ARBA" id="ARBA00023239"/>
    </source>
</evidence>
<keyword evidence="2" id="KW-0812">Transmembrane</keyword>
<evidence type="ECO:0000256" key="2">
    <source>
        <dbReference type="ARBA" id="ARBA00022692"/>
    </source>
</evidence>
<dbReference type="PANTHER" id="PTHR11920:SF501">
    <property type="entry name" value="GUANYLATE CYCLASE 32E"/>
    <property type="match status" value="1"/>
</dbReference>
<dbReference type="GO" id="GO:0001653">
    <property type="term" value="F:peptide receptor activity"/>
    <property type="evidence" value="ECO:0007669"/>
    <property type="project" value="TreeGrafter"/>
</dbReference>
<dbReference type="SUPFAM" id="SSF55073">
    <property type="entry name" value="Nucleotide cyclase"/>
    <property type="match status" value="1"/>
</dbReference>
<dbReference type="GO" id="GO:0007168">
    <property type="term" value="P:receptor guanylyl cyclase signaling pathway"/>
    <property type="evidence" value="ECO:0007669"/>
    <property type="project" value="TreeGrafter"/>
</dbReference>
<feature type="compositionally biased region" description="Low complexity" evidence="8">
    <location>
        <begin position="329"/>
        <end position="343"/>
    </location>
</feature>
<dbReference type="Pfam" id="PF00211">
    <property type="entry name" value="Guanylate_cyc"/>
    <property type="match status" value="1"/>
</dbReference>
<dbReference type="Gene3D" id="3.30.70.1230">
    <property type="entry name" value="Nucleotide cyclase"/>
    <property type="match status" value="1"/>
</dbReference>
<sequence length="399" mass="43632">MKPPPLCRPSVSNGLAPPPYIHMMKECWAESVEKRPSFDDITRQLREMNKGEQLPLAQVETIGDAYMCVSGLPQRNGIKHAGEIATMALELLSAIAEMKVPHLPLVPLKLRIGCHSGHCAAGVVGLTMPRYCLFGDTVNTASRMESHSQADRIHLSKDTKDLLDQLGGYITRDRGLTEIKSKGRMQTYWLVGKEGFSKPLPQLAEDSDNETANHGLESLLKEEELQQLLDGVLQNTSSNQRGSHLPLPASSKPNKSQTNCSRTASNANNFQSAEIGIRNNKQLISSRQDKLSIEESPKSNFKTKNLSPHEKHNGPLLTNAKERNTAKFLSKSSKNNHLNSSPSLKEKVSSSKVHKVQVKPANAALEPQNRVSPSSSNTSSSTTFTGVSTGQGQIDIGQM</sequence>
<feature type="region of interest" description="Disordered" evidence="8">
    <location>
        <begin position="286"/>
        <end position="399"/>
    </location>
</feature>
<comment type="caution">
    <text evidence="10">The sequence shown here is derived from an EMBL/GenBank/DDBJ whole genome shotgun (WGS) entry which is preliminary data.</text>
</comment>
<keyword evidence="6 7" id="KW-0456">Lyase</keyword>
<dbReference type="CDD" id="cd07302">
    <property type="entry name" value="CHD"/>
    <property type="match status" value="1"/>
</dbReference>
<gene>
    <name evidence="10" type="ORF">EB796_019028</name>
</gene>
<evidence type="ECO:0000256" key="7">
    <source>
        <dbReference type="RuleBase" id="RU000405"/>
    </source>
</evidence>
<dbReference type="AlphaFoldDB" id="A0A7J7J9I6"/>
<keyword evidence="4" id="KW-1133">Transmembrane helix</keyword>
<protein>
    <submittedName>
        <fullName evidence="10">GUCY2D</fullName>
    </submittedName>
</protein>
<evidence type="ECO:0000256" key="5">
    <source>
        <dbReference type="ARBA" id="ARBA00023136"/>
    </source>
</evidence>
<keyword evidence="3" id="KW-0547">Nucleotide-binding</keyword>
<dbReference type="Proteomes" id="UP000593567">
    <property type="component" value="Unassembled WGS sequence"/>
</dbReference>
<dbReference type="GO" id="GO:0035556">
    <property type="term" value="P:intracellular signal transduction"/>
    <property type="evidence" value="ECO:0007669"/>
    <property type="project" value="InterPro"/>
</dbReference>
<comment type="similarity">
    <text evidence="7">Belongs to the adenylyl cyclase class-4/guanylyl cyclase family.</text>
</comment>
<feature type="compositionally biased region" description="Polar residues" evidence="8">
    <location>
        <begin position="251"/>
        <end position="272"/>
    </location>
</feature>
<dbReference type="SMART" id="SM00044">
    <property type="entry name" value="CYCc"/>
    <property type="match status" value="1"/>
</dbReference>
<dbReference type="GO" id="GO:0004383">
    <property type="term" value="F:guanylate cyclase activity"/>
    <property type="evidence" value="ECO:0007669"/>
    <property type="project" value="TreeGrafter"/>
</dbReference>
<dbReference type="EMBL" id="VXIV02002817">
    <property type="protein sequence ID" value="KAF6022677.1"/>
    <property type="molecule type" value="Genomic_DNA"/>
</dbReference>
<dbReference type="InterPro" id="IPR001054">
    <property type="entry name" value="A/G_cyclase"/>
</dbReference>
<dbReference type="PROSITE" id="PS00452">
    <property type="entry name" value="GUANYLATE_CYCLASE_1"/>
    <property type="match status" value="1"/>
</dbReference>
<evidence type="ECO:0000256" key="4">
    <source>
        <dbReference type="ARBA" id="ARBA00022989"/>
    </source>
</evidence>
<keyword evidence="11" id="KW-1185">Reference proteome</keyword>
<keyword evidence="5" id="KW-0472">Membrane</keyword>
<evidence type="ECO:0000256" key="1">
    <source>
        <dbReference type="ARBA" id="ARBA00004370"/>
    </source>
</evidence>
<reference evidence="10" key="1">
    <citation type="submission" date="2020-06" db="EMBL/GenBank/DDBJ databases">
        <title>Draft genome of Bugula neritina, a colonial animal packing powerful symbionts and potential medicines.</title>
        <authorList>
            <person name="Rayko M."/>
        </authorList>
    </citation>
    <scope>NUCLEOTIDE SEQUENCE [LARGE SCALE GENOMIC DNA]</scope>
    <source>
        <strain evidence="10">Kwan_BN1</strain>
    </source>
</reference>
<comment type="subcellular location">
    <subcellularLocation>
        <location evidence="1">Membrane</location>
    </subcellularLocation>
</comment>
<dbReference type="PROSITE" id="PS50125">
    <property type="entry name" value="GUANYLATE_CYCLASE_2"/>
    <property type="match status" value="1"/>
</dbReference>
<evidence type="ECO:0000313" key="10">
    <source>
        <dbReference type="EMBL" id="KAF6022677.1"/>
    </source>
</evidence>
<accession>A0A7J7J9I6</accession>
<dbReference type="InterPro" id="IPR050401">
    <property type="entry name" value="Cyclic_nucleotide_synthase"/>
</dbReference>
<evidence type="ECO:0000256" key="3">
    <source>
        <dbReference type="ARBA" id="ARBA00022741"/>
    </source>
</evidence>
<dbReference type="InterPro" id="IPR029787">
    <property type="entry name" value="Nucleotide_cyclase"/>
</dbReference>
<dbReference type="InterPro" id="IPR018297">
    <property type="entry name" value="A/G_cyclase_CS"/>
</dbReference>
<evidence type="ECO:0000256" key="8">
    <source>
        <dbReference type="SAM" id="MobiDB-lite"/>
    </source>
</evidence>
<dbReference type="GO" id="GO:0000166">
    <property type="term" value="F:nucleotide binding"/>
    <property type="evidence" value="ECO:0007669"/>
    <property type="project" value="UniProtKB-KW"/>
</dbReference>
<organism evidence="10 11">
    <name type="scientific">Bugula neritina</name>
    <name type="common">Brown bryozoan</name>
    <name type="synonym">Sertularia neritina</name>
    <dbReference type="NCBI Taxonomy" id="10212"/>
    <lineage>
        <taxon>Eukaryota</taxon>
        <taxon>Metazoa</taxon>
        <taxon>Spiralia</taxon>
        <taxon>Lophotrochozoa</taxon>
        <taxon>Bryozoa</taxon>
        <taxon>Gymnolaemata</taxon>
        <taxon>Cheilostomatida</taxon>
        <taxon>Flustrina</taxon>
        <taxon>Buguloidea</taxon>
        <taxon>Bugulidae</taxon>
        <taxon>Bugula</taxon>
    </lineage>
</organism>
<name>A0A7J7J9I6_BUGNE</name>
<dbReference type="PANTHER" id="PTHR11920">
    <property type="entry name" value="GUANYLYL CYCLASE"/>
    <property type="match status" value="1"/>
</dbReference>
<dbReference type="FunFam" id="3.30.70.1230:FF:000030">
    <property type="entry name" value="Si:ch211-215j19.12"/>
    <property type="match status" value="1"/>
</dbReference>
<dbReference type="GO" id="GO:0004016">
    <property type="term" value="F:adenylate cyclase activity"/>
    <property type="evidence" value="ECO:0007669"/>
    <property type="project" value="TreeGrafter"/>
</dbReference>